<reference evidence="3 6" key="2">
    <citation type="submission" date="2021-01" db="EMBL/GenBank/DDBJ databases">
        <title>Whole genome shotgun sequence of Actinoplanes lobatus NBRC 12513.</title>
        <authorList>
            <person name="Komaki H."/>
            <person name="Tamura T."/>
        </authorList>
    </citation>
    <scope>NUCLEOTIDE SEQUENCE [LARGE SCALE GENOMIC DNA]</scope>
    <source>
        <strain evidence="3 6">NBRC 12513</strain>
    </source>
</reference>
<evidence type="ECO:0000313" key="3">
    <source>
        <dbReference type="EMBL" id="GIE43399.1"/>
    </source>
</evidence>
<evidence type="ECO:0000256" key="1">
    <source>
        <dbReference type="SAM" id="Coils"/>
    </source>
</evidence>
<dbReference type="EMBL" id="JACHNC010000001">
    <property type="protein sequence ID" value="MBB4755194.1"/>
    <property type="molecule type" value="Genomic_DNA"/>
</dbReference>
<evidence type="ECO:0000313" key="6">
    <source>
        <dbReference type="Proteomes" id="UP000631312"/>
    </source>
</evidence>
<accession>A0A7W7MLW4</accession>
<evidence type="ECO:0000256" key="2">
    <source>
        <dbReference type="SAM" id="MobiDB-lite"/>
    </source>
</evidence>
<dbReference type="Proteomes" id="UP000590511">
    <property type="component" value="Unassembled WGS sequence"/>
</dbReference>
<gene>
    <name evidence="3" type="ORF">Alo02nite_62970</name>
    <name evidence="4" type="ORF">BJ964_009355</name>
</gene>
<evidence type="ECO:0000313" key="5">
    <source>
        <dbReference type="Proteomes" id="UP000590511"/>
    </source>
</evidence>
<keyword evidence="6" id="KW-1185">Reference proteome</keyword>
<dbReference type="Proteomes" id="UP000631312">
    <property type="component" value="Unassembled WGS sequence"/>
</dbReference>
<keyword evidence="1" id="KW-0175">Coiled coil</keyword>
<comment type="caution">
    <text evidence="4">The sequence shown here is derived from an EMBL/GenBank/DDBJ whole genome shotgun (WGS) entry which is preliminary data.</text>
</comment>
<name>A0A7W7MLW4_9ACTN</name>
<dbReference type="EMBL" id="BOMP01000106">
    <property type="protein sequence ID" value="GIE43399.1"/>
    <property type="molecule type" value="Genomic_DNA"/>
</dbReference>
<organism evidence="4 5">
    <name type="scientific">Actinoplanes lobatus</name>
    <dbReference type="NCBI Taxonomy" id="113568"/>
    <lineage>
        <taxon>Bacteria</taxon>
        <taxon>Bacillati</taxon>
        <taxon>Actinomycetota</taxon>
        <taxon>Actinomycetes</taxon>
        <taxon>Micromonosporales</taxon>
        <taxon>Micromonosporaceae</taxon>
        <taxon>Actinoplanes</taxon>
    </lineage>
</organism>
<feature type="coiled-coil region" evidence="1">
    <location>
        <begin position="845"/>
        <end position="879"/>
    </location>
</feature>
<reference evidence="4 5" key="1">
    <citation type="submission" date="2020-08" db="EMBL/GenBank/DDBJ databases">
        <title>Sequencing the genomes of 1000 actinobacteria strains.</title>
        <authorList>
            <person name="Klenk H.-P."/>
        </authorList>
    </citation>
    <scope>NUCLEOTIDE SEQUENCE [LARGE SCALE GENOMIC DNA]</scope>
    <source>
        <strain evidence="4 5">DSM 43150</strain>
    </source>
</reference>
<evidence type="ECO:0000313" key="4">
    <source>
        <dbReference type="EMBL" id="MBB4755194.1"/>
    </source>
</evidence>
<protein>
    <recommendedName>
        <fullName evidence="7">Chromosome segregation ATPase</fullName>
    </recommendedName>
</protein>
<sequence length="1508" mass="163483">MTDLGPHHTIAAADLFTQAAEQPADRLPIPPLRLRRIRLHGVGPDGARFDPLDLDFTTSDGAASRVLLSLTNTGGKSTLITLVCSLVVPASRAQVGGKNLGDYVLTGDTSHILCEWEDATTGTRTITGAVMEWKDGRRQPGHKQRSTTNMHRAWYLFRTGPGLPGIDDLPFVADGRRTGLENYLAQVTGLMSAHSRTQWVLTRVQTEWTQALQDRTSIDPVLFSYQMRMNDSEAGAEKLLASFDSPDNVVRFFIAALNDDREIADFTGKLGPYAELAAQRPYLDALAGFGTELAPRVELLAQRKAALDEKASLALKAKVAGGEHAAALSNRVAQDTAALTDLSNAVEAAVRELAAARREYGQISDIRLQLQLERARHRLAEANAAVLHRAGLATDAASERDAWEAVDRVLEVDVAREQRDAAKIAYETAHAELAPLRDQVTRAAAALAGRLNGLIAEADAVAEAADEQAREGEQALGKAFDLEKEAEGARDAARQELARIDAAVQAAETATEAAYEAGWLLPGERPVRCLRRWHDAIGTAAAEAERQDGLAEAAETAFDDLQTDLADREEQLVGLRTAANADRIKLEAFDAQLAALTANDTVTALLGGAPADVADIGRAVELAGQAARRADERAADHERQVRAARDELAHLDETGTAPTGADVLAILDILLAERIGAVTGLDWIERNIIEPTDRPAFITARPEIAGAVIVSDPNRFAAAITHLAQVKPRTRVPVTVTVPPTSTNSATTRTNAGPQHVVVPHRATWDREWARATRTELETTEQQQAKKLSEARTAAEAHRTAAASCSAFTDTWPATTRSALLATSTSSADQVESSVRHKTALGIERDRQRQAAAQHRRLADQARRERQLARDTSTQAEQLVAIADAATTATDQRTHIVTAEADAVRQLALAEQNRAAAKARMSAGLGAAAQARADRRTWQTSRDELGVEHAAADPGGNLAVVQAAWDSLRRELNSAEQGLREAEFLNRAQLHLDQAIERRDRFAPPIVQRADVLARSTSASSRDALIAAQNRARAQATEAEKAHLRAATEQESATTEVREAAPASNDRQNHIDLSNTPQWLPATPTDIPHLLERLEIHNAEQLARREAAEQAQHDAEELHAAVLADISAFSDTIGMWPAELMHTGRIYAGGKDTARTDMRTLFQAHRQAETAERTARDLLGEAVTNVRAGANEPRWRDLDAPAAARVRTLPDTDLITEADTLARRIQSMAESARADLNDLDTHRAILRDGLLTLCREQRRLLREVTRASRLPTGLGEFSDHPAIKIRFEEAADDESAVRLADRIDAWATELAANPKRASSADVRARWLADAVRDTVIDRLRAGAWSIEILKPRIDGKVIYCPPDRIPQEFSGGQVLTLAVLVYCALSGVRSTHRPGGARPPGTLLLDNPFGAASAETLIAMQHRLAAHTGLQLVCATGLHDAGVDAAFTGPGSVVVKLRNDGDLRRNLSFLRLRARIVDGIDIAATLTAGRDPNEPKNWVDATTYEIRR</sequence>
<proteinExistence type="predicted"/>
<dbReference type="RefSeq" id="WP_188126630.1">
    <property type="nucleotide sequence ID" value="NZ_BOMP01000106.1"/>
</dbReference>
<feature type="region of interest" description="Disordered" evidence="2">
    <location>
        <begin position="1046"/>
        <end position="1084"/>
    </location>
</feature>
<evidence type="ECO:0008006" key="7">
    <source>
        <dbReference type="Google" id="ProtNLM"/>
    </source>
</evidence>
<feature type="coiled-coil region" evidence="1">
    <location>
        <begin position="627"/>
        <end position="654"/>
    </location>
</feature>